<proteinExistence type="predicted"/>
<dbReference type="SUPFAM" id="SSF52172">
    <property type="entry name" value="CheY-like"/>
    <property type="match status" value="1"/>
</dbReference>
<evidence type="ECO:0000259" key="6">
    <source>
        <dbReference type="PROSITE" id="PS50110"/>
    </source>
</evidence>
<dbReference type="PROSITE" id="PS50110">
    <property type="entry name" value="RESPONSE_REGULATORY"/>
    <property type="match status" value="1"/>
</dbReference>
<dbReference type="CDD" id="cd00383">
    <property type="entry name" value="trans_reg_C"/>
    <property type="match status" value="1"/>
</dbReference>
<keyword evidence="4" id="KW-0597">Phosphoprotein</keyword>
<dbReference type="Gene3D" id="1.10.10.10">
    <property type="entry name" value="Winged helix-like DNA-binding domain superfamily/Winged helix DNA-binding domain"/>
    <property type="match status" value="1"/>
</dbReference>
<feature type="domain" description="Response regulatory" evidence="6">
    <location>
        <begin position="45"/>
        <end position="158"/>
    </location>
</feature>
<dbReference type="PANTHER" id="PTHR48111">
    <property type="entry name" value="REGULATOR OF RPOS"/>
    <property type="match status" value="1"/>
</dbReference>
<dbReference type="SUPFAM" id="SSF46894">
    <property type="entry name" value="C-terminal effector domain of the bipartite response regulators"/>
    <property type="match status" value="1"/>
</dbReference>
<reference evidence="8 9" key="1">
    <citation type="submission" date="2016-10" db="EMBL/GenBank/DDBJ databases">
        <authorList>
            <person name="de Groot N.N."/>
        </authorList>
    </citation>
    <scope>NUCLEOTIDE SEQUENCE [LARGE SCALE GENOMIC DNA]</scope>
    <source>
        <strain evidence="8 9">DSM 23310</strain>
    </source>
</reference>
<evidence type="ECO:0000259" key="7">
    <source>
        <dbReference type="PROSITE" id="PS51755"/>
    </source>
</evidence>
<dbReference type="GO" id="GO:0000976">
    <property type="term" value="F:transcription cis-regulatory region binding"/>
    <property type="evidence" value="ECO:0007669"/>
    <property type="project" value="TreeGrafter"/>
</dbReference>
<dbReference type="InterPro" id="IPR001867">
    <property type="entry name" value="OmpR/PhoB-type_DNA-bd"/>
</dbReference>
<keyword evidence="2 5" id="KW-0238">DNA-binding</keyword>
<dbReference type="Gene3D" id="3.40.50.2300">
    <property type="match status" value="1"/>
</dbReference>
<dbReference type="Gene3D" id="6.10.250.690">
    <property type="match status" value="1"/>
</dbReference>
<dbReference type="AlphaFoldDB" id="A0A1H2PZV2"/>
<organism evidence="8 9">
    <name type="scientific">Tepidimicrobium xylanilyticum</name>
    <dbReference type="NCBI Taxonomy" id="1123352"/>
    <lineage>
        <taxon>Bacteria</taxon>
        <taxon>Bacillati</taxon>
        <taxon>Bacillota</taxon>
        <taxon>Tissierellia</taxon>
        <taxon>Tissierellales</taxon>
        <taxon>Tepidimicrobiaceae</taxon>
        <taxon>Tepidimicrobium</taxon>
    </lineage>
</organism>
<keyword evidence="3" id="KW-0804">Transcription</keyword>
<dbReference type="Proteomes" id="UP000198828">
    <property type="component" value="Unassembled WGS sequence"/>
</dbReference>
<evidence type="ECO:0000256" key="3">
    <source>
        <dbReference type="ARBA" id="ARBA00023163"/>
    </source>
</evidence>
<dbReference type="InterPro" id="IPR036388">
    <property type="entry name" value="WH-like_DNA-bd_sf"/>
</dbReference>
<dbReference type="CDD" id="cd18159">
    <property type="entry name" value="REC_OmpR_NsrR-like"/>
    <property type="match status" value="1"/>
</dbReference>
<protein>
    <submittedName>
        <fullName evidence="8">DNA-binding response regulator, OmpR family, contains REC and winged-helix (WHTH) domain</fullName>
    </submittedName>
</protein>
<evidence type="ECO:0000313" key="8">
    <source>
        <dbReference type="EMBL" id="SDW00383.1"/>
    </source>
</evidence>
<evidence type="ECO:0000256" key="2">
    <source>
        <dbReference type="ARBA" id="ARBA00023125"/>
    </source>
</evidence>
<dbReference type="InterPro" id="IPR011006">
    <property type="entry name" value="CheY-like_superfamily"/>
</dbReference>
<dbReference type="SMART" id="SM00448">
    <property type="entry name" value="REC"/>
    <property type="match status" value="1"/>
</dbReference>
<dbReference type="GO" id="GO:0005829">
    <property type="term" value="C:cytosol"/>
    <property type="evidence" value="ECO:0007669"/>
    <property type="project" value="TreeGrafter"/>
</dbReference>
<dbReference type="Pfam" id="PF00486">
    <property type="entry name" value="Trans_reg_C"/>
    <property type="match status" value="1"/>
</dbReference>
<dbReference type="GO" id="GO:0000156">
    <property type="term" value="F:phosphorelay response regulator activity"/>
    <property type="evidence" value="ECO:0007669"/>
    <property type="project" value="TreeGrafter"/>
</dbReference>
<dbReference type="EMBL" id="FNNG01000001">
    <property type="protein sequence ID" value="SDW00383.1"/>
    <property type="molecule type" value="Genomic_DNA"/>
</dbReference>
<dbReference type="InterPro" id="IPR001789">
    <property type="entry name" value="Sig_transdc_resp-reg_receiver"/>
</dbReference>
<dbReference type="GO" id="GO:0006355">
    <property type="term" value="P:regulation of DNA-templated transcription"/>
    <property type="evidence" value="ECO:0007669"/>
    <property type="project" value="InterPro"/>
</dbReference>
<gene>
    <name evidence="8" type="ORF">SAMN05660923_00009</name>
</gene>
<feature type="domain" description="OmpR/PhoB-type" evidence="7">
    <location>
        <begin position="171"/>
        <end position="269"/>
    </location>
</feature>
<evidence type="ECO:0000256" key="5">
    <source>
        <dbReference type="PROSITE-ProRule" id="PRU01091"/>
    </source>
</evidence>
<feature type="modified residue" description="4-aspartylphosphate" evidence="4">
    <location>
        <position position="94"/>
    </location>
</feature>
<accession>A0A1H2PZV2</accession>
<dbReference type="Pfam" id="PF00072">
    <property type="entry name" value="Response_reg"/>
    <property type="match status" value="1"/>
</dbReference>
<dbReference type="InterPro" id="IPR039420">
    <property type="entry name" value="WalR-like"/>
</dbReference>
<evidence type="ECO:0000256" key="4">
    <source>
        <dbReference type="PROSITE-ProRule" id="PRU00169"/>
    </source>
</evidence>
<name>A0A1H2PZV2_9FIRM</name>
<dbReference type="SMART" id="SM00862">
    <property type="entry name" value="Trans_reg_C"/>
    <property type="match status" value="1"/>
</dbReference>
<dbReference type="PROSITE" id="PS51755">
    <property type="entry name" value="OMPR_PHOB"/>
    <property type="match status" value="1"/>
</dbReference>
<keyword evidence="1" id="KW-0805">Transcription regulation</keyword>
<keyword evidence="9" id="KW-1185">Reference proteome</keyword>
<dbReference type="PANTHER" id="PTHR48111:SF43">
    <property type="entry name" value="STAGE 0 SPORULATION PROTEIN A HOMOLOG"/>
    <property type="match status" value="1"/>
</dbReference>
<sequence length="273" mass="32184">MASGEDTLYCTYVCLRNLLAYLLYKSVIIKLTKMNRAFWSDSMYKVLIIEDDEKLRNLIKDGLVRYNYDVSIVNDYSNIKGEFIKAEPHLVLMDINLPNYDGFFWCREIRSISKVPIMFISGRFSDMDQVMAIENGGDDYIVKPFSFDLLMAKIKGVMRRVYGEYAETFSRDVLEVDGLYLFPRQNIIQWNHQKVELSKKEFALIYILLKNLDNIVSREELLEELWDDKDFVDDNTLSVNIARLRKRLEDIGIYESIQTKRGQGYCMVKTWNR</sequence>
<evidence type="ECO:0000256" key="1">
    <source>
        <dbReference type="ARBA" id="ARBA00023015"/>
    </source>
</evidence>
<feature type="DNA-binding region" description="OmpR/PhoB-type" evidence="5">
    <location>
        <begin position="171"/>
        <end position="269"/>
    </location>
</feature>
<dbReference type="InterPro" id="IPR016032">
    <property type="entry name" value="Sig_transdc_resp-reg_C-effctor"/>
</dbReference>
<evidence type="ECO:0000313" key="9">
    <source>
        <dbReference type="Proteomes" id="UP000198828"/>
    </source>
</evidence>
<dbReference type="GO" id="GO:0032993">
    <property type="term" value="C:protein-DNA complex"/>
    <property type="evidence" value="ECO:0007669"/>
    <property type="project" value="TreeGrafter"/>
</dbReference>